<dbReference type="OrthoDB" id="7161641at2"/>
<organism evidence="1 2">
    <name type="scientific">Nitratireductor mangrovi</name>
    <dbReference type="NCBI Taxonomy" id="2599600"/>
    <lineage>
        <taxon>Bacteria</taxon>
        <taxon>Pseudomonadati</taxon>
        <taxon>Pseudomonadota</taxon>
        <taxon>Alphaproteobacteria</taxon>
        <taxon>Hyphomicrobiales</taxon>
        <taxon>Phyllobacteriaceae</taxon>
        <taxon>Nitratireductor</taxon>
    </lineage>
</organism>
<dbReference type="AlphaFoldDB" id="A0A5B8KZ06"/>
<keyword evidence="2" id="KW-1185">Reference proteome</keyword>
<dbReference type="EMBL" id="CP042301">
    <property type="protein sequence ID" value="QDZ00811.1"/>
    <property type="molecule type" value="Genomic_DNA"/>
</dbReference>
<evidence type="ECO:0000313" key="2">
    <source>
        <dbReference type="Proteomes" id="UP000321389"/>
    </source>
</evidence>
<gene>
    <name evidence="1" type="ORF">FQ775_10690</name>
</gene>
<reference evidence="1" key="1">
    <citation type="submission" date="2020-04" db="EMBL/GenBank/DDBJ databases">
        <title>Nitratireductor sp. nov. isolated from mangrove soil.</title>
        <authorList>
            <person name="Ye Y."/>
        </authorList>
    </citation>
    <scope>NUCLEOTIDE SEQUENCE</scope>
    <source>
        <strain evidence="1">SY7</strain>
    </source>
</reference>
<evidence type="ECO:0000313" key="1">
    <source>
        <dbReference type="EMBL" id="QDZ00811.1"/>
    </source>
</evidence>
<sequence>MAGLVAVLVGALNLAGYLGFGTDRLRVEASSAISAAVGSPVAVQSGRARFSLGGVGLVSLEIPDARLVAEASGAEVARVGVLRFGVEITALLSGRIAIKSLEIADARIAPDLLPGQGDRDPMAILRNADGMIDPDRVVSAAFDAVDAALSAYEARSTQSIILSDVVFELGGEGSGQMPLRIEEAEIRGAAHDQVSMRADLALLSNKLSVTGQASRSLGPRPGLSFRFETDFDFGALNTDTASDVFAVGGNGTMVVEGQRASVGSPDRISLLLNSSALTLSAAGVALVDGPATVRASLVGGSGKVEFEKISFSSGRSRFAFHGAVGPAPKGMGSGVPAYRYEFNSDGSRLAVSDVEEPSVSVLARLAGRFVPDARLLAFSEIGIRTSRGEVIGRGSIGFPDEGAPSIALAVDIPSMPVAHAKQIWPTIVAPGARSWVLGNMFGGTLMNSRVRFRVPPGRLGNGVPLSAEEVHGRFEVEDTRFDITGELPPVRDAFGAVAFRGNDVDVTLAAGTVYMPTGRAVAASNGTLHIDNSGNGPLIGAMEIDVAGDAPAIVELASYKPIDAMRHLRFVPTDFTGEVSGHVSADIPLQDDIPVDDLDWKVSLAYTGLALARPLDGQEVSEAEGTIVVDPDKAEISATARLNGIPATIEMTEPLASGALGRARDVTLLLDDAARQKIAPALNDMLSGEVKLAATGTEEGAQRMVADLTDARLTFPWVGWNKGPGIPATARFRLVQDGEMTRLADFRLEGKSFAIEGDVTLAGGTLTDARFPRVALNRGDDISVVVRQRKGRFDITVEGASLDARSIVKLYLSNTEQAEKTVEAIPVSVSANVARLGGFGGETLTGVDLDFASTGTDVGTMTLDATTSGGRKVTITKGGEGGSRTVGMRSSDAGSILRFLDIYEYMQGGTIDLTLAGSGNGPLRGQIDARDFWIVDEPKLRSIVATAPPNGDGRSLNEAVRADIDASKAQFQRGYATVEKGDGYLSVDRGILRGPVIGATFRGTLYDKKGNIAMTGTFMPAYGLNRIFGEIPLVGQILGNGRDRGLIGITFRLSGDASEPQLQVNPISVIAPGIFRSIFEFR</sequence>
<name>A0A5B8KZ06_9HYPH</name>
<dbReference type="KEGG" id="niy:FQ775_10690"/>
<proteinExistence type="predicted"/>
<dbReference type="RefSeq" id="WP_146299456.1">
    <property type="nucleotide sequence ID" value="NZ_CP042301.2"/>
</dbReference>
<dbReference type="Proteomes" id="UP000321389">
    <property type="component" value="Chromosome"/>
</dbReference>
<protein>
    <submittedName>
        <fullName evidence="1">DUF3971 domain-containing protein</fullName>
    </submittedName>
</protein>
<accession>A0A5B8KZ06</accession>